<evidence type="ECO:0000256" key="3">
    <source>
        <dbReference type="ARBA" id="ARBA00022525"/>
    </source>
</evidence>
<dbReference type="GO" id="GO:0016762">
    <property type="term" value="F:xyloglucan:xyloglucosyl transferase activity"/>
    <property type="evidence" value="ECO:0007669"/>
    <property type="project" value="UniProtKB-EC"/>
</dbReference>
<organism evidence="14 15">
    <name type="scientific">Pisum sativum</name>
    <name type="common">Garden pea</name>
    <name type="synonym">Lathyrus oleraceus</name>
    <dbReference type="NCBI Taxonomy" id="3888"/>
    <lineage>
        <taxon>Eukaryota</taxon>
        <taxon>Viridiplantae</taxon>
        <taxon>Streptophyta</taxon>
        <taxon>Embryophyta</taxon>
        <taxon>Tracheophyta</taxon>
        <taxon>Spermatophyta</taxon>
        <taxon>Magnoliopsida</taxon>
        <taxon>eudicotyledons</taxon>
        <taxon>Gunneridae</taxon>
        <taxon>Pentapetalae</taxon>
        <taxon>rosids</taxon>
        <taxon>fabids</taxon>
        <taxon>Fabales</taxon>
        <taxon>Fabaceae</taxon>
        <taxon>Papilionoideae</taxon>
        <taxon>50 kb inversion clade</taxon>
        <taxon>NPAAA clade</taxon>
        <taxon>Hologalegina</taxon>
        <taxon>IRL clade</taxon>
        <taxon>Fabeae</taxon>
        <taxon>Lathyrus</taxon>
    </lineage>
</organism>
<keyword evidence="12" id="KW-0961">Cell wall biogenesis/degradation</keyword>
<feature type="domain" description="GH16" evidence="13">
    <location>
        <begin position="3"/>
        <end position="218"/>
    </location>
</feature>
<dbReference type="InterPro" id="IPR013320">
    <property type="entry name" value="ConA-like_dom_sf"/>
</dbReference>
<accession>A0A9D4XSR1</accession>
<reference evidence="14 15" key="1">
    <citation type="journal article" date="2022" name="Nat. Genet.">
        <title>Improved pea reference genome and pan-genome highlight genomic features and evolutionary characteristics.</title>
        <authorList>
            <person name="Yang T."/>
            <person name="Liu R."/>
            <person name="Luo Y."/>
            <person name="Hu S."/>
            <person name="Wang D."/>
            <person name="Wang C."/>
            <person name="Pandey M.K."/>
            <person name="Ge S."/>
            <person name="Xu Q."/>
            <person name="Li N."/>
            <person name="Li G."/>
            <person name="Huang Y."/>
            <person name="Saxena R.K."/>
            <person name="Ji Y."/>
            <person name="Li M."/>
            <person name="Yan X."/>
            <person name="He Y."/>
            <person name="Liu Y."/>
            <person name="Wang X."/>
            <person name="Xiang C."/>
            <person name="Varshney R.K."/>
            <person name="Ding H."/>
            <person name="Gao S."/>
            <person name="Zong X."/>
        </authorList>
    </citation>
    <scope>NUCLEOTIDE SEQUENCE [LARGE SCALE GENOMIC DNA]</scope>
    <source>
        <strain evidence="14 15">cv. Zhongwan 6</strain>
    </source>
</reference>
<dbReference type="InterPro" id="IPR016455">
    <property type="entry name" value="XTH"/>
</dbReference>
<evidence type="ECO:0000256" key="12">
    <source>
        <dbReference type="RuleBase" id="RU361120"/>
    </source>
</evidence>
<dbReference type="PRINTS" id="PR00737">
    <property type="entry name" value="GLHYDRLASE16"/>
</dbReference>
<dbReference type="Gene3D" id="2.60.120.200">
    <property type="match status" value="1"/>
</dbReference>
<evidence type="ECO:0000256" key="7">
    <source>
        <dbReference type="ARBA" id="ARBA00023157"/>
    </source>
</evidence>
<evidence type="ECO:0000313" key="14">
    <source>
        <dbReference type="EMBL" id="KAI5426389.1"/>
    </source>
</evidence>
<dbReference type="InterPro" id="IPR010713">
    <property type="entry name" value="XET_C"/>
</dbReference>
<keyword evidence="3 12" id="KW-0964">Secreted</keyword>
<evidence type="ECO:0000256" key="6">
    <source>
        <dbReference type="ARBA" id="ARBA00022801"/>
    </source>
</evidence>
<comment type="function">
    <text evidence="9 12">Catalyzes xyloglucan endohydrolysis (XEH) and/or endotransglycosylation (XET). Cleaves and religates xyloglucan polymers, an essential constituent of the primary cell wall, and thereby participates in cell wall construction of growing tissues.</text>
</comment>
<evidence type="ECO:0000256" key="1">
    <source>
        <dbReference type="ARBA" id="ARBA00022512"/>
    </source>
</evidence>
<dbReference type="Proteomes" id="UP001058974">
    <property type="component" value="Chromosome 3"/>
</dbReference>
<evidence type="ECO:0000256" key="11">
    <source>
        <dbReference type="PIRSR" id="PIRSR005604-2"/>
    </source>
</evidence>
<evidence type="ECO:0000256" key="9">
    <source>
        <dbReference type="ARBA" id="ARBA00058567"/>
    </source>
</evidence>
<keyword evidence="2 12" id="KW-0052">Apoplast</keyword>
<evidence type="ECO:0000256" key="8">
    <source>
        <dbReference type="ARBA" id="ARBA00023295"/>
    </source>
</evidence>
<keyword evidence="15" id="KW-1185">Reference proteome</keyword>
<sequence>MVSSYANNSVFLLLCLCLTFSTIAFGGGNFNTDFNILFGDKRANIQDGGNCMTLTMDKYSGSGIGTQNEYLFGRFDMQIKLVPGNSAGTVTAYYLSSQGPHHDEIDMEFLGNLSGDPYILSTNFYANGDGGHEVQFYLWFDPTNDFHTYSIDWNPQRIIILVDNIPIRVIHNRQNIGVPFPTRQPMKLYTTLWNGDSWATRGGQVKIDWSKSPFTAGFRNFSANACMPSPSNNCLGFNGGEDKGLNGETRKKLKEIYSKLIVYDYCRDFIRFARGLPNECRNRLTDHPDEY</sequence>
<dbReference type="AlphaFoldDB" id="A0A9D4XSR1"/>
<dbReference type="GO" id="GO:0004553">
    <property type="term" value="F:hydrolase activity, hydrolyzing O-glycosyl compounds"/>
    <property type="evidence" value="ECO:0007669"/>
    <property type="project" value="InterPro"/>
</dbReference>
<dbReference type="CDD" id="cd02176">
    <property type="entry name" value="GH16_XET"/>
    <property type="match status" value="1"/>
</dbReference>
<feature type="signal peptide" evidence="12">
    <location>
        <begin position="1"/>
        <end position="26"/>
    </location>
</feature>
<dbReference type="FunFam" id="2.60.120.200:FF:000025">
    <property type="entry name" value="Xyloglucan endotransglucosylase/hydrolase"/>
    <property type="match status" value="1"/>
</dbReference>
<dbReference type="OrthoDB" id="1354749at2759"/>
<evidence type="ECO:0000259" key="13">
    <source>
        <dbReference type="PROSITE" id="PS51762"/>
    </source>
</evidence>
<dbReference type="Gramene" id="Psat03G0198300-T1">
    <property type="protein sequence ID" value="KAI5426389.1"/>
    <property type="gene ID" value="KIW84_031983"/>
</dbReference>
<dbReference type="EC" id="2.4.1.207" evidence="12"/>
<gene>
    <name evidence="14" type="ORF">KIW84_031983</name>
</gene>
<dbReference type="InterPro" id="IPR044791">
    <property type="entry name" value="Beta-glucanase/XTH"/>
</dbReference>
<comment type="PTM">
    <text evidence="12">Contains at least one intrachain disulfide bond essential for its enzymatic activity.</text>
</comment>
<keyword evidence="1 12" id="KW-0134">Cell wall</keyword>
<name>A0A9D4XSR1_PEA</name>
<dbReference type="GO" id="GO:0048046">
    <property type="term" value="C:apoplast"/>
    <property type="evidence" value="ECO:0007669"/>
    <property type="project" value="UniProtKB-SubCell"/>
</dbReference>
<dbReference type="InterPro" id="IPR008264">
    <property type="entry name" value="Beta_glucanase"/>
</dbReference>
<keyword evidence="7" id="KW-1015">Disulfide bond</keyword>
<dbReference type="EMBL" id="JAMSHJ010000003">
    <property type="protein sequence ID" value="KAI5426389.1"/>
    <property type="molecule type" value="Genomic_DNA"/>
</dbReference>
<proteinExistence type="inferred from homology"/>
<comment type="caution">
    <text evidence="14">The sequence shown here is derived from an EMBL/GenBank/DDBJ whole genome shotgun (WGS) entry which is preliminary data.</text>
</comment>
<feature type="active site" description="Proton donor" evidence="10">
    <location>
        <position position="108"/>
    </location>
</feature>
<feature type="chain" id="PRO_5039762428" description="Xyloglucan endotransglucosylase/hydrolase" evidence="12">
    <location>
        <begin position="27"/>
        <end position="291"/>
    </location>
</feature>
<dbReference type="Pfam" id="PF06955">
    <property type="entry name" value="XET_C"/>
    <property type="match status" value="1"/>
</dbReference>
<evidence type="ECO:0000256" key="5">
    <source>
        <dbReference type="ARBA" id="ARBA00022729"/>
    </source>
</evidence>
<feature type="glycosylation site" description="N-linked (GlcNAc...) asparagine" evidence="11">
    <location>
        <position position="112"/>
    </location>
</feature>
<dbReference type="GO" id="GO:0071555">
    <property type="term" value="P:cell wall organization"/>
    <property type="evidence" value="ECO:0007669"/>
    <property type="project" value="UniProtKB-KW"/>
</dbReference>
<dbReference type="PIRSF" id="PIRSF005604">
    <property type="entry name" value="XET"/>
    <property type="match status" value="1"/>
</dbReference>
<evidence type="ECO:0000256" key="2">
    <source>
        <dbReference type="ARBA" id="ARBA00022523"/>
    </source>
</evidence>
<comment type="similarity">
    <text evidence="12">Belongs to the glycosyl hydrolase 16 family.</text>
</comment>
<keyword evidence="5 12" id="KW-0732">Signal</keyword>
<dbReference type="SUPFAM" id="SSF49899">
    <property type="entry name" value="Concanavalin A-like lectins/glucanases"/>
    <property type="match status" value="1"/>
</dbReference>
<dbReference type="GO" id="GO:0010411">
    <property type="term" value="P:xyloglucan metabolic process"/>
    <property type="evidence" value="ECO:0007669"/>
    <property type="project" value="InterPro"/>
</dbReference>
<keyword evidence="4 12" id="KW-0808">Transferase</keyword>
<comment type="subcellular location">
    <subcellularLocation>
        <location evidence="12">Secreted</location>
        <location evidence="12">Cell wall</location>
    </subcellularLocation>
    <subcellularLocation>
        <location evidence="12">Secreted</location>
        <location evidence="12">Extracellular space</location>
        <location evidence="12">Apoplast</location>
    </subcellularLocation>
</comment>
<protein>
    <recommendedName>
        <fullName evidence="12">Xyloglucan endotransglucosylase/hydrolase</fullName>
        <ecNumber evidence="12">2.4.1.207</ecNumber>
    </recommendedName>
</protein>
<dbReference type="PROSITE" id="PS51762">
    <property type="entry name" value="GH16_2"/>
    <property type="match status" value="1"/>
</dbReference>
<evidence type="ECO:0000256" key="10">
    <source>
        <dbReference type="PIRSR" id="PIRSR005604-1"/>
    </source>
</evidence>
<feature type="active site" description="Nucleophile" evidence="10">
    <location>
        <position position="104"/>
    </location>
</feature>
<dbReference type="PANTHER" id="PTHR31062">
    <property type="entry name" value="XYLOGLUCAN ENDOTRANSGLUCOSYLASE/HYDROLASE PROTEIN 8-RELATED"/>
    <property type="match status" value="1"/>
</dbReference>
<dbReference type="GO" id="GO:0042546">
    <property type="term" value="P:cell wall biogenesis"/>
    <property type="evidence" value="ECO:0007669"/>
    <property type="project" value="InterPro"/>
</dbReference>
<dbReference type="Pfam" id="PF00722">
    <property type="entry name" value="Glyco_hydro_16"/>
    <property type="match status" value="1"/>
</dbReference>
<keyword evidence="8 12" id="KW-0326">Glycosidase</keyword>
<dbReference type="InterPro" id="IPR000757">
    <property type="entry name" value="Beta-glucanase-like"/>
</dbReference>
<evidence type="ECO:0000256" key="4">
    <source>
        <dbReference type="ARBA" id="ARBA00022679"/>
    </source>
</evidence>
<keyword evidence="6 12" id="KW-0378">Hydrolase</keyword>
<evidence type="ECO:0000313" key="15">
    <source>
        <dbReference type="Proteomes" id="UP001058974"/>
    </source>
</evidence>